<reference evidence="1 2" key="1">
    <citation type="submission" date="2020-04" db="EMBL/GenBank/DDBJ databases">
        <title>MicrobeNet Type strains.</title>
        <authorList>
            <person name="Nicholson A.C."/>
        </authorList>
    </citation>
    <scope>NUCLEOTIDE SEQUENCE [LARGE SCALE GENOMIC DNA]</scope>
    <source>
        <strain evidence="1 2">DSM 44960</strain>
    </source>
</reference>
<dbReference type="RefSeq" id="WP_157104973.1">
    <property type="nucleotide sequence ID" value="NZ_JAAXOM010000007.1"/>
</dbReference>
<name>A0A846WAX1_9NOCA</name>
<dbReference type="Proteomes" id="UP000572007">
    <property type="component" value="Unassembled WGS sequence"/>
</dbReference>
<organism evidence="1 2">
    <name type="scientific">Nocardia coubleae</name>
    <dbReference type="NCBI Taxonomy" id="356147"/>
    <lineage>
        <taxon>Bacteria</taxon>
        <taxon>Bacillati</taxon>
        <taxon>Actinomycetota</taxon>
        <taxon>Actinomycetes</taxon>
        <taxon>Mycobacteriales</taxon>
        <taxon>Nocardiaceae</taxon>
        <taxon>Nocardia</taxon>
    </lineage>
</organism>
<evidence type="ECO:0000313" key="1">
    <source>
        <dbReference type="EMBL" id="NKX90592.1"/>
    </source>
</evidence>
<evidence type="ECO:0000313" key="2">
    <source>
        <dbReference type="Proteomes" id="UP000572007"/>
    </source>
</evidence>
<dbReference type="EMBL" id="JAAXOM010000007">
    <property type="protein sequence ID" value="NKX90592.1"/>
    <property type="molecule type" value="Genomic_DNA"/>
</dbReference>
<protein>
    <recommendedName>
        <fullName evidence="3">DUF4351 domain-containing protein</fullName>
    </recommendedName>
</protein>
<gene>
    <name evidence="1" type="ORF">HGA10_25225</name>
</gene>
<dbReference type="AlphaFoldDB" id="A0A846WAX1"/>
<sequence length="79" mass="8741">MNFSAEVCPFEEADEYRAEGHAQGRIIQAAQNVLTVLTSRRLELSAQQREQLAACTDLDQLEAWLLQAVTATSADELFG</sequence>
<comment type="caution">
    <text evidence="1">The sequence shown here is derived from an EMBL/GenBank/DDBJ whole genome shotgun (WGS) entry which is preliminary data.</text>
</comment>
<evidence type="ECO:0008006" key="3">
    <source>
        <dbReference type="Google" id="ProtNLM"/>
    </source>
</evidence>
<proteinExistence type="predicted"/>
<keyword evidence="2" id="KW-1185">Reference proteome</keyword>
<accession>A0A846WAX1</accession>